<dbReference type="RefSeq" id="WP_394415987.1">
    <property type="nucleotide sequence ID" value="NZ_JBIGIC010000013.1"/>
</dbReference>
<dbReference type="Proteomes" id="UP001606134">
    <property type="component" value="Unassembled WGS sequence"/>
</dbReference>
<dbReference type="SUPFAM" id="SSF52540">
    <property type="entry name" value="P-loop containing nucleoside triphosphate hydrolases"/>
    <property type="match status" value="1"/>
</dbReference>
<accession>A0ABW7HI54</accession>
<dbReference type="InterPro" id="IPR027417">
    <property type="entry name" value="P-loop_NTPase"/>
</dbReference>
<dbReference type="Gene3D" id="3.40.50.300">
    <property type="entry name" value="P-loop containing nucleotide triphosphate hydrolases"/>
    <property type="match status" value="1"/>
</dbReference>
<dbReference type="InterPro" id="IPR051396">
    <property type="entry name" value="Bact_Antivir_Def_Nuclease"/>
</dbReference>
<dbReference type="EMBL" id="JBIGIC010000013">
    <property type="protein sequence ID" value="MFG6489593.1"/>
    <property type="molecule type" value="Genomic_DNA"/>
</dbReference>
<sequence>MHIKSFEVNGLMGRDAPLILTFNRDINIVTGRNGSGKTSILKLLWYIMSGNIFQALKEVNFKKATLETSEYIITVYRLSPYTCRIDWKDASGEETFEDIHDEDGDTLVNAEDQANKKLSSLGSSVFLPTFRRIEGGFTLGDRNSNSLARAKNDVEDALISLSKKLTNDSHVFVAALSTVDIVNLLVRQYTDLSEEYNKLQENISQGVIKKIKEYKKEGSDPDKLDSANQLLDDIRTQIESMEVSRESIMRPLEAVRTLAMRLLRHSGIKLGRSLNFGEAAGAVNSDALSAGEKQMLSFIAYNAFYKDAVFFIDEPELSLHVDWQRQLFSILTNQQTSNQFVIATHSPFIYSKYPDKELQIDPLRGDEDHAPTLPSNSDEGHSRSASPERG</sequence>
<keyword evidence="1" id="KW-0175">Coiled coil</keyword>
<evidence type="ECO:0000313" key="4">
    <source>
        <dbReference type="EMBL" id="MFG6489593.1"/>
    </source>
</evidence>
<protein>
    <submittedName>
        <fullName evidence="4">AAA family ATPase</fullName>
    </submittedName>
</protein>
<keyword evidence="5" id="KW-1185">Reference proteome</keyword>
<organism evidence="4 5">
    <name type="scientific">Pelomonas candidula</name>
    <dbReference type="NCBI Taxonomy" id="3299025"/>
    <lineage>
        <taxon>Bacteria</taxon>
        <taxon>Pseudomonadati</taxon>
        <taxon>Pseudomonadota</taxon>
        <taxon>Betaproteobacteria</taxon>
        <taxon>Burkholderiales</taxon>
        <taxon>Sphaerotilaceae</taxon>
        <taxon>Roseateles</taxon>
    </lineage>
</organism>
<feature type="region of interest" description="Disordered" evidence="2">
    <location>
        <begin position="360"/>
        <end position="390"/>
    </location>
</feature>
<proteinExistence type="predicted"/>
<evidence type="ECO:0000313" key="5">
    <source>
        <dbReference type="Proteomes" id="UP001606134"/>
    </source>
</evidence>
<evidence type="ECO:0000259" key="3">
    <source>
        <dbReference type="Pfam" id="PF13175"/>
    </source>
</evidence>
<dbReference type="PANTHER" id="PTHR43581">
    <property type="entry name" value="ATP/GTP PHOSPHATASE"/>
    <property type="match status" value="1"/>
</dbReference>
<feature type="compositionally biased region" description="Basic and acidic residues" evidence="2">
    <location>
        <begin position="378"/>
        <end position="390"/>
    </location>
</feature>
<dbReference type="PANTHER" id="PTHR43581:SF2">
    <property type="entry name" value="EXCINUCLEASE ATPASE SUBUNIT"/>
    <property type="match status" value="1"/>
</dbReference>
<comment type="caution">
    <text evidence="4">The sequence shown here is derived from an EMBL/GenBank/DDBJ whole genome shotgun (WGS) entry which is preliminary data.</text>
</comment>
<dbReference type="Pfam" id="PF13175">
    <property type="entry name" value="AAA_15"/>
    <property type="match status" value="1"/>
</dbReference>
<feature type="domain" description="Endonuclease GajA/Old nuclease/RecF-like AAA" evidence="3">
    <location>
        <begin position="1"/>
        <end position="349"/>
    </location>
</feature>
<evidence type="ECO:0000256" key="1">
    <source>
        <dbReference type="SAM" id="Coils"/>
    </source>
</evidence>
<feature type="compositionally biased region" description="Basic and acidic residues" evidence="2">
    <location>
        <begin position="360"/>
        <end position="370"/>
    </location>
</feature>
<feature type="coiled-coil region" evidence="1">
    <location>
        <begin position="182"/>
        <end position="244"/>
    </location>
</feature>
<dbReference type="InterPro" id="IPR041685">
    <property type="entry name" value="AAA_GajA/Old/RecF-like"/>
</dbReference>
<evidence type="ECO:0000256" key="2">
    <source>
        <dbReference type="SAM" id="MobiDB-lite"/>
    </source>
</evidence>
<name>A0ABW7HI54_9BURK</name>
<reference evidence="4 5" key="1">
    <citation type="submission" date="2024-08" db="EMBL/GenBank/DDBJ databases">
        <authorList>
            <person name="Lu H."/>
        </authorList>
    </citation>
    <scope>NUCLEOTIDE SEQUENCE [LARGE SCALE GENOMIC DNA]</scope>
    <source>
        <strain evidence="4 5">BYS78W</strain>
    </source>
</reference>
<gene>
    <name evidence="4" type="ORF">ACG04R_23150</name>
</gene>